<dbReference type="EMBL" id="FOYW01000001">
    <property type="protein sequence ID" value="SFR64791.1"/>
    <property type="molecule type" value="Genomic_DNA"/>
</dbReference>
<dbReference type="Pfam" id="PF12697">
    <property type="entry name" value="Abhydrolase_6"/>
    <property type="match status" value="1"/>
</dbReference>
<dbReference type="GO" id="GO:0016787">
    <property type="term" value="F:hydrolase activity"/>
    <property type="evidence" value="ECO:0007669"/>
    <property type="project" value="UniProtKB-KW"/>
</dbReference>
<reference evidence="3 4" key="1">
    <citation type="submission" date="2016-10" db="EMBL/GenBank/DDBJ databases">
        <authorList>
            <person name="de Groot N.N."/>
        </authorList>
    </citation>
    <scope>NUCLEOTIDE SEQUENCE [LARGE SCALE GENOMIC DNA]</scope>
    <source>
        <strain evidence="3 4">CGMCC 1.9167</strain>
    </source>
</reference>
<dbReference type="PANTHER" id="PTHR37946">
    <property type="entry name" value="SLL1969 PROTEIN"/>
    <property type="match status" value="1"/>
</dbReference>
<accession>A0A1I6IDL6</accession>
<dbReference type="InterPro" id="IPR000073">
    <property type="entry name" value="AB_hydrolase_1"/>
</dbReference>
<evidence type="ECO:0000259" key="2">
    <source>
        <dbReference type="Pfam" id="PF12697"/>
    </source>
</evidence>
<keyword evidence="4" id="KW-1185">Reference proteome</keyword>
<dbReference type="SUPFAM" id="SSF53474">
    <property type="entry name" value="alpha/beta-Hydrolases"/>
    <property type="match status" value="1"/>
</dbReference>
<dbReference type="STRING" id="650891.SAMN05216203_2145"/>
<protein>
    <submittedName>
        <fullName evidence="3">Alpha/beta hydrolase family protein</fullName>
    </submittedName>
</protein>
<evidence type="ECO:0000313" key="4">
    <source>
        <dbReference type="Proteomes" id="UP000198644"/>
    </source>
</evidence>
<dbReference type="InterPro" id="IPR029058">
    <property type="entry name" value="AB_hydrolase_fold"/>
</dbReference>
<keyword evidence="3" id="KW-0378">Hydrolase</keyword>
<proteinExistence type="predicted"/>
<dbReference type="RefSeq" id="WP_206675665.1">
    <property type="nucleotide sequence ID" value="NZ_FOYW01000001.1"/>
</dbReference>
<organism evidence="3 4">
    <name type="scientific">Marinobacter daqiaonensis</name>
    <dbReference type="NCBI Taxonomy" id="650891"/>
    <lineage>
        <taxon>Bacteria</taxon>
        <taxon>Pseudomonadati</taxon>
        <taxon>Pseudomonadota</taxon>
        <taxon>Gammaproteobacteria</taxon>
        <taxon>Pseudomonadales</taxon>
        <taxon>Marinobacteraceae</taxon>
        <taxon>Marinobacter</taxon>
    </lineage>
</organism>
<dbReference type="PANTHER" id="PTHR37946:SF1">
    <property type="entry name" value="SLL1969 PROTEIN"/>
    <property type="match status" value="1"/>
</dbReference>
<feature type="signal peptide" evidence="1">
    <location>
        <begin position="1"/>
        <end position="25"/>
    </location>
</feature>
<feature type="domain" description="AB hydrolase-1" evidence="2">
    <location>
        <begin position="34"/>
        <end position="151"/>
    </location>
</feature>
<evidence type="ECO:0000313" key="3">
    <source>
        <dbReference type="EMBL" id="SFR64791.1"/>
    </source>
</evidence>
<dbReference type="Proteomes" id="UP000198644">
    <property type="component" value="Unassembled WGS sequence"/>
</dbReference>
<keyword evidence="1" id="KW-0732">Signal</keyword>
<dbReference type="AlphaFoldDB" id="A0A1I6IDL6"/>
<gene>
    <name evidence="3" type="ORF">SAMN05216203_2145</name>
</gene>
<sequence>MNLIELKARVLLFALMSIAALPLSGATGDGRQPVVLLHGLIRSDASMEDMARALNDAGFRPCNVDYPSTEHPIGELAMDFVLPAIQDCVSDPEETPIAFVGHSLGAIIVRYLGAEGAPIRFGRVVMLAPPNKGSVMVDKLKDNELFQWLNGPAGSQLGTGENSLPRSLGATELEVGVIAGTGSINPVFSALIPGEDDGTVAVDNTRLEGMDDFIEVPASHSFMMYDDEVIAQTVHFLKTGAFRHDQ</sequence>
<dbReference type="Gene3D" id="3.40.50.1820">
    <property type="entry name" value="alpha/beta hydrolase"/>
    <property type="match status" value="1"/>
</dbReference>
<feature type="chain" id="PRO_5011584535" evidence="1">
    <location>
        <begin position="26"/>
        <end position="246"/>
    </location>
</feature>
<name>A0A1I6IDL6_9GAMM</name>
<evidence type="ECO:0000256" key="1">
    <source>
        <dbReference type="SAM" id="SignalP"/>
    </source>
</evidence>